<dbReference type="PANTHER" id="PTHR44591:SF14">
    <property type="entry name" value="PROTEIN PILG"/>
    <property type="match status" value="1"/>
</dbReference>
<dbReference type="Gene3D" id="1.25.40.10">
    <property type="entry name" value="Tetratricopeptide repeat domain"/>
    <property type="match status" value="1"/>
</dbReference>
<organism evidence="8 9">
    <name type="scientific">Vibrio stylophorae</name>
    <dbReference type="NCBI Taxonomy" id="659351"/>
    <lineage>
        <taxon>Bacteria</taxon>
        <taxon>Pseudomonadati</taxon>
        <taxon>Pseudomonadota</taxon>
        <taxon>Gammaproteobacteria</taxon>
        <taxon>Vibrionales</taxon>
        <taxon>Vibrionaceae</taxon>
        <taxon>Vibrio</taxon>
    </lineage>
</organism>
<keyword evidence="5" id="KW-0175">Coiled coil</keyword>
<gene>
    <name evidence="8" type="ORF">VST7929_01833</name>
</gene>
<dbReference type="SUPFAM" id="SSF52172">
    <property type="entry name" value="CheY-like"/>
    <property type="match status" value="1"/>
</dbReference>
<dbReference type="InterPro" id="IPR019734">
    <property type="entry name" value="TPR_rpt"/>
</dbReference>
<evidence type="ECO:0000256" key="5">
    <source>
        <dbReference type="SAM" id="Coils"/>
    </source>
</evidence>
<dbReference type="InterPro" id="IPR011990">
    <property type="entry name" value="TPR-like_helical_dom_sf"/>
</dbReference>
<dbReference type="InterPro" id="IPR001789">
    <property type="entry name" value="Sig_transdc_resp-reg_receiver"/>
</dbReference>
<evidence type="ECO:0000256" key="6">
    <source>
        <dbReference type="SAM" id="MobiDB-lite"/>
    </source>
</evidence>
<feature type="domain" description="Response regulatory" evidence="7">
    <location>
        <begin position="19"/>
        <end position="138"/>
    </location>
</feature>
<dbReference type="EMBL" id="CAKLDI010000001">
    <property type="protein sequence ID" value="CAH0533951.1"/>
    <property type="molecule type" value="Genomic_DNA"/>
</dbReference>
<accession>A0ABN8DVB8</accession>
<evidence type="ECO:0000256" key="1">
    <source>
        <dbReference type="ARBA" id="ARBA00022553"/>
    </source>
</evidence>
<evidence type="ECO:0000256" key="4">
    <source>
        <dbReference type="PROSITE-ProRule" id="PRU00339"/>
    </source>
</evidence>
<dbReference type="InterPro" id="IPR011006">
    <property type="entry name" value="CheY-like_superfamily"/>
</dbReference>
<dbReference type="Gene3D" id="3.40.50.2300">
    <property type="match status" value="1"/>
</dbReference>
<evidence type="ECO:0000256" key="2">
    <source>
        <dbReference type="ARBA" id="ARBA00023012"/>
    </source>
</evidence>
<dbReference type="SMART" id="SM00448">
    <property type="entry name" value="REC"/>
    <property type="match status" value="1"/>
</dbReference>
<evidence type="ECO:0000259" key="7">
    <source>
        <dbReference type="PROSITE" id="PS50110"/>
    </source>
</evidence>
<feature type="modified residue" description="4-aspartylphosphate" evidence="3">
    <location>
        <position position="69"/>
    </location>
</feature>
<dbReference type="InterPro" id="IPR050595">
    <property type="entry name" value="Bact_response_regulator"/>
</dbReference>
<name>A0ABN8DVB8_9VIBR</name>
<evidence type="ECO:0000313" key="8">
    <source>
        <dbReference type="EMBL" id="CAH0533951.1"/>
    </source>
</evidence>
<dbReference type="PANTHER" id="PTHR44591">
    <property type="entry name" value="STRESS RESPONSE REGULATOR PROTEIN 1"/>
    <property type="match status" value="1"/>
</dbReference>
<evidence type="ECO:0000313" key="9">
    <source>
        <dbReference type="Proteomes" id="UP000838672"/>
    </source>
</evidence>
<dbReference type="PROSITE" id="PS50005">
    <property type="entry name" value="TPR"/>
    <property type="match status" value="1"/>
</dbReference>
<dbReference type="RefSeq" id="WP_237466364.1">
    <property type="nucleotide sequence ID" value="NZ_CAKLDI010000001.1"/>
</dbReference>
<keyword evidence="9" id="KW-1185">Reference proteome</keyword>
<dbReference type="SMART" id="SM00028">
    <property type="entry name" value="TPR"/>
    <property type="match status" value="1"/>
</dbReference>
<feature type="repeat" description="TPR" evidence="4">
    <location>
        <begin position="241"/>
        <end position="274"/>
    </location>
</feature>
<comment type="caution">
    <text evidence="8">The sequence shown here is derived from an EMBL/GenBank/DDBJ whole genome shotgun (WGS) entry which is preliminary data.</text>
</comment>
<keyword evidence="1 3" id="KW-0597">Phosphoprotein</keyword>
<keyword evidence="2" id="KW-0902">Two-component regulatory system</keyword>
<dbReference type="SUPFAM" id="SSF48452">
    <property type="entry name" value="TPR-like"/>
    <property type="match status" value="1"/>
</dbReference>
<dbReference type="Proteomes" id="UP000838672">
    <property type="component" value="Unassembled WGS sequence"/>
</dbReference>
<feature type="region of interest" description="Disordered" evidence="6">
    <location>
        <begin position="542"/>
        <end position="576"/>
    </location>
</feature>
<evidence type="ECO:0000256" key="3">
    <source>
        <dbReference type="PROSITE-ProRule" id="PRU00169"/>
    </source>
</evidence>
<keyword evidence="4" id="KW-0802">TPR repeat</keyword>
<feature type="coiled-coil region" evidence="5">
    <location>
        <begin position="429"/>
        <end position="469"/>
    </location>
</feature>
<protein>
    <recommendedName>
        <fullName evidence="7">Response regulatory domain-containing protein</fullName>
    </recommendedName>
</protein>
<reference evidence="8" key="1">
    <citation type="submission" date="2021-11" db="EMBL/GenBank/DDBJ databases">
        <authorList>
            <person name="Rodrigo-Torres L."/>
            <person name="Arahal R. D."/>
            <person name="Lucena T."/>
        </authorList>
    </citation>
    <scope>NUCLEOTIDE SEQUENCE</scope>
    <source>
        <strain evidence="8">CECT 7929</strain>
    </source>
</reference>
<proteinExistence type="predicted"/>
<dbReference type="PROSITE" id="PS50110">
    <property type="entry name" value="RESPONSE_REGULATORY"/>
    <property type="match status" value="1"/>
</dbReference>
<dbReference type="Pfam" id="PF00072">
    <property type="entry name" value="Response_reg"/>
    <property type="match status" value="1"/>
</dbReference>
<sequence>MVLHSKHHIRMPRHIAQLRALVIEDNRTSAVAMRTLLEKIGFQSIDLAATPNEATELCLRQQYQLVLVDYHLDGKITGSELLMLLKQQNRLGSNCATIMASGDSTPAVILSSMDATPDSFIRKPVSLRALQNKVAYALYQSEMRAPVLAALSQGEDALALTRCKSQLSHYGAEPTLYHLMLNLLMKRNAWTQVRHYAEIFSVSKSSPFIEVMLARCDFADDQIDKGCERLERLIQLSPMTADGYDLLAHYYFLQGRYDDAIDIADQVLQLTPHASHRALNLAKYAAARPSSSWFFDAATRFIHRVPVYNHRWVIELAQLCENGIELIERQGFIRSDNEFIRPINTLFNKLSHRLSHSDQKIARTLKAITLSRIALIYQQPAQAQRILMQGLSPYFHQLGQIHDVLLSQSLVPLLKLGEIRFALKIYQHIQGKEHKLTLLQDSLNKLRDNAILLNEAKRLSEQLSAIQKQGHSELAIAHYNHLLRQYPYCTEAHLGRLLCYHQLAWHHHDDVKASFRVIRDLPLCEPLASQKQQVWRAYAMAPEPATPSSENIDNIAEEVENQLLEQPSDLESPYSS</sequence>